<dbReference type="Gene3D" id="3.40.630.40">
    <property type="entry name" value="Zn-dependent exopeptidases"/>
    <property type="match status" value="1"/>
</dbReference>
<dbReference type="Pfam" id="PF01520">
    <property type="entry name" value="Amidase_3"/>
    <property type="match status" value="1"/>
</dbReference>
<protein>
    <submittedName>
        <fullName evidence="3">N-acetylmuramoyl-L-alanine amidase</fullName>
    </submittedName>
</protein>
<dbReference type="EMBL" id="VTEH01000006">
    <property type="protein sequence ID" value="TYR75593.1"/>
    <property type="molecule type" value="Genomic_DNA"/>
</dbReference>
<reference evidence="3 4" key="1">
    <citation type="submission" date="2019-08" db="EMBL/GenBank/DDBJ databases">
        <title>Bacillus genomes from the desert of Cuatro Cienegas, Coahuila.</title>
        <authorList>
            <person name="Olmedo-Alvarez G."/>
        </authorList>
    </citation>
    <scope>NUCLEOTIDE SEQUENCE [LARGE SCALE GENOMIC DNA]</scope>
    <source>
        <strain evidence="3 4">CH40_1T</strain>
    </source>
</reference>
<dbReference type="SUPFAM" id="SSF53187">
    <property type="entry name" value="Zn-dependent exopeptidases"/>
    <property type="match status" value="1"/>
</dbReference>
<evidence type="ECO:0000313" key="3">
    <source>
        <dbReference type="EMBL" id="TYR75593.1"/>
    </source>
</evidence>
<dbReference type="GO" id="GO:0008745">
    <property type="term" value="F:N-acetylmuramoyl-L-alanine amidase activity"/>
    <property type="evidence" value="ECO:0007669"/>
    <property type="project" value="InterPro"/>
</dbReference>
<dbReference type="SMART" id="SM00646">
    <property type="entry name" value="Ami_3"/>
    <property type="match status" value="1"/>
</dbReference>
<feature type="domain" description="MurNAc-LAA" evidence="2">
    <location>
        <begin position="81"/>
        <end position="196"/>
    </location>
</feature>
<accession>A0A5D4KH88</accession>
<dbReference type="PANTHER" id="PTHR30404:SF0">
    <property type="entry name" value="N-ACETYLMURAMOYL-L-ALANINE AMIDASE AMIC"/>
    <property type="match status" value="1"/>
</dbReference>
<organism evidence="3 4">
    <name type="scientific">Rossellomorea vietnamensis</name>
    <dbReference type="NCBI Taxonomy" id="218284"/>
    <lineage>
        <taxon>Bacteria</taxon>
        <taxon>Bacillati</taxon>
        <taxon>Bacillota</taxon>
        <taxon>Bacilli</taxon>
        <taxon>Bacillales</taxon>
        <taxon>Bacillaceae</taxon>
        <taxon>Rossellomorea</taxon>
    </lineage>
</organism>
<keyword evidence="1" id="KW-0378">Hydrolase</keyword>
<dbReference type="GO" id="GO:0009253">
    <property type="term" value="P:peptidoglycan catabolic process"/>
    <property type="evidence" value="ECO:0007669"/>
    <property type="project" value="InterPro"/>
</dbReference>
<dbReference type="InterPro" id="IPR050695">
    <property type="entry name" value="N-acetylmuramoyl_amidase_3"/>
</dbReference>
<sequence length="281" mass="31926">MIYVVLRDGGHGKGQPGKETPYIKSLGRRIQEEEFNEPVSELFGEEIKRHGVIVHDISAGTHNVPLKERTDEANRLLNYYVRKYGAANVRVVLVSFHFNAFDGTFEGANPSGISVHIQPGSTHARRLAECVGKYLRQGTKQVYRGIVEQNLHITREFDGVGILTENGFMDHQGEAELMLDKDFQKEVARETAQGVLEYFGLSYKEVKKEEVKVAKIEADKVNVSGRDVNVVSEWAEKDWKEVTDNGYFDGKRPGDNLTREEAAIVINRLRRNFLELLQDYK</sequence>
<evidence type="ECO:0000259" key="2">
    <source>
        <dbReference type="SMART" id="SM00646"/>
    </source>
</evidence>
<dbReference type="RefSeq" id="WP_148946770.1">
    <property type="nucleotide sequence ID" value="NZ_VTEH01000006.1"/>
</dbReference>
<evidence type="ECO:0000256" key="1">
    <source>
        <dbReference type="ARBA" id="ARBA00022801"/>
    </source>
</evidence>
<dbReference type="InterPro" id="IPR002508">
    <property type="entry name" value="MurNAc-LAA_cat"/>
</dbReference>
<dbReference type="PANTHER" id="PTHR30404">
    <property type="entry name" value="N-ACETYLMURAMOYL-L-ALANINE AMIDASE"/>
    <property type="match status" value="1"/>
</dbReference>
<gene>
    <name evidence="3" type="ORF">FZC79_10525</name>
</gene>
<comment type="caution">
    <text evidence="3">The sequence shown here is derived from an EMBL/GenBank/DDBJ whole genome shotgun (WGS) entry which is preliminary data.</text>
</comment>
<dbReference type="Proteomes" id="UP000323317">
    <property type="component" value="Unassembled WGS sequence"/>
</dbReference>
<proteinExistence type="predicted"/>
<evidence type="ECO:0000313" key="4">
    <source>
        <dbReference type="Proteomes" id="UP000323317"/>
    </source>
</evidence>
<name>A0A5D4KH88_9BACI</name>
<dbReference type="GO" id="GO:0030288">
    <property type="term" value="C:outer membrane-bounded periplasmic space"/>
    <property type="evidence" value="ECO:0007669"/>
    <property type="project" value="TreeGrafter"/>
</dbReference>
<dbReference type="CDD" id="cd02696">
    <property type="entry name" value="MurNAc-LAA"/>
    <property type="match status" value="1"/>
</dbReference>
<dbReference type="AlphaFoldDB" id="A0A5D4KH88"/>